<accession>A0A6C0C6Y9</accession>
<feature type="region of interest" description="Disordered" evidence="1">
    <location>
        <begin position="48"/>
        <end position="70"/>
    </location>
</feature>
<protein>
    <submittedName>
        <fullName evidence="2">Uncharacterized protein</fullName>
    </submittedName>
</protein>
<reference evidence="2" key="1">
    <citation type="journal article" date="2020" name="Nature">
        <title>Giant virus diversity and host interactions through global metagenomics.</title>
        <authorList>
            <person name="Schulz F."/>
            <person name="Roux S."/>
            <person name="Paez-Espino D."/>
            <person name="Jungbluth S."/>
            <person name="Walsh D.A."/>
            <person name="Denef V.J."/>
            <person name="McMahon K.D."/>
            <person name="Konstantinidis K.T."/>
            <person name="Eloe-Fadrosh E.A."/>
            <person name="Kyrpides N.C."/>
            <person name="Woyke T."/>
        </authorList>
    </citation>
    <scope>NUCLEOTIDE SEQUENCE</scope>
    <source>
        <strain evidence="2">GVMAG-M-3300020192-26</strain>
    </source>
</reference>
<dbReference type="EMBL" id="MN739352">
    <property type="protein sequence ID" value="QHT00117.1"/>
    <property type="molecule type" value="Genomic_DNA"/>
</dbReference>
<name>A0A6C0C6Y9_9ZZZZ</name>
<organism evidence="2">
    <name type="scientific">viral metagenome</name>
    <dbReference type="NCBI Taxonomy" id="1070528"/>
    <lineage>
        <taxon>unclassified sequences</taxon>
        <taxon>metagenomes</taxon>
        <taxon>organismal metagenomes</taxon>
    </lineage>
</organism>
<evidence type="ECO:0000256" key="1">
    <source>
        <dbReference type="SAM" id="MobiDB-lite"/>
    </source>
</evidence>
<evidence type="ECO:0000313" key="2">
    <source>
        <dbReference type="EMBL" id="QHT00117.1"/>
    </source>
</evidence>
<dbReference type="AlphaFoldDB" id="A0A6C0C6Y9"/>
<proteinExistence type="predicted"/>
<sequence length="70" mass="8381">MEESTTELTYSQKYYSENKERLLFRLSEKTRCECGTVLARVNMAKHRRTAKHENNMRHQKYLEDVKKGLA</sequence>
<feature type="compositionally biased region" description="Basic and acidic residues" evidence="1">
    <location>
        <begin position="51"/>
        <end position="70"/>
    </location>
</feature>